<protein>
    <submittedName>
        <fullName evidence="1">Uncharacterized protein</fullName>
    </submittedName>
</protein>
<keyword evidence="2" id="KW-1185">Reference proteome</keyword>
<dbReference type="EMBL" id="JASBWV010000009">
    <property type="protein sequence ID" value="KAJ9124652.1"/>
    <property type="molecule type" value="Genomic_DNA"/>
</dbReference>
<reference evidence="1" key="1">
    <citation type="submission" date="2023-04" db="EMBL/GenBank/DDBJ databases">
        <title>Draft Genome sequencing of Naganishia species isolated from polar environments using Oxford Nanopore Technology.</title>
        <authorList>
            <person name="Leo P."/>
            <person name="Venkateswaran K."/>
        </authorList>
    </citation>
    <scope>NUCLEOTIDE SEQUENCE</scope>
    <source>
        <strain evidence="1">DBVPG 5303</strain>
    </source>
</reference>
<evidence type="ECO:0000313" key="1">
    <source>
        <dbReference type="EMBL" id="KAJ9124652.1"/>
    </source>
</evidence>
<sequence length="440" mass="48705">MVSTLMPAPTAYESSRRLIAIGLNGDGSFARDNIESAIDFGYRAVHLTTVYSKEVVKAYYGKAASYSYWNGCSAGGKQGFKEVQMFPEDYDGVLAGAPAAWTPHLDGHQYWRNIFVNTLDTPRHITPTQFTVIKQEVLRQCDAVDGLVDGIISRPTRCTLDYNQFSCNTTSMSSIFNSTTCLSPDQLQTYITLRNDWHSEENGELLFPAHQLGTEEQWGTNSGGTPYGVTGNYFDYQVLNYTQYFPQAPSSNEPNVTIDGKLINKTQLEYLVRLGDQITADGTTAFNPNITGFVKSGRKLIHYHGGADGNIPTGSSLIYRDRLLKTMGDISDNYRFYEVPGLLHCTGGAGPISFGQAYAKPNALKGVGKSLYNNATYNIMYALMDWVENGTAPSYVVGAQYNDNDINHGVNLTRKICPYPQTAQYMAEMDPYDQASFFCA</sequence>
<gene>
    <name evidence="1" type="ORF">QFC24_003019</name>
</gene>
<name>A0ACC2XPM5_9TREE</name>
<organism evidence="1 2">
    <name type="scientific">Naganishia onofrii</name>
    <dbReference type="NCBI Taxonomy" id="1851511"/>
    <lineage>
        <taxon>Eukaryota</taxon>
        <taxon>Fungi</taxon>
        <taxon>Dikarya</taxon>
        <taxon>Basidiomycota</taxon>
        <taxon>Agaricomycotina</taxon>
        <taxon>Tremellomycetes</taxon>
        <taxon>Filobasidiales</taxon>
        <taxon>Filobasidiaceae</taxon>
        <taxon>Naganishia</taxon>
    </lineage>
</organism>
<dbReference type="Proteomes" id="UP001234202">
    <property type="component" value="Unassembled WGS sequence"/>
</dbReference>
<comment type="caution">
    <text evidence="1">The sequence shown here is derived from an EMBL/GenBank/DDBJ whole genome shotgun (WGS) entry which is preliminary data.</text>
</comment>
<evidence type="ECO:0000313" key="2">
    <source>
        <dbReference type="Proteomes" id="UP001234202"/>
    </source>
</evidence>
<accession>A0ACC2XPM5</accession>
<proteinExistence type="predicted"/>